<evidence type="ECO:0000313" key="3">
    <source>
        <dbReference type="Proteomes" id="UP000186955"/>
    </source>
</evidence>
<gene>
    <name evidence="2" type="ORF">PENSUB_12252</name>
</gene>
<dbReference type="Proteomes" id="UP000186955">
    <property type="component" value="Unassembled WGS sequence"/>
</dbReference>
<accession>A0A1Q5T160</accession>
<proteinExistence type="predicted"/>
<dbReference type="EMBL" id="MNBE01000723">
    <property type="protein sequence ID" value="OKO93973.1"/>
    <property type="molecule type" value="Genomic_DNA"/>
</dbReference>
<dbReference type="AlphaFoldDB" id="A0A1Q5T160"/>
<sequence length="80" mass="8599">MTTTAATSNAQQSFQSRPTQDQPGQVQPRPETPAKPSQSTSEGDLGNVISIEVLLEEAFHLTGRISNALSKPTDQVLCLF</sequence>
<feature type="compositionally biased region" description="Low complexity" evidence="1">
    <location>
        <begin position="1"/>
        <end position="16"/>
    </location>
</feature>
<reference evidence="2 3" key="1">
    <citation type="submission" date="2016-10" db="EMBL/GenBank/DDBJ databases">
        <title>Genome sequence of the ascomycete fungus Penicillium subrubescens.</title>
        <authorList>
            <person name="De Vries R.P."/>
            <person name="Peng M."/>
            <person name="Dilokpimol A."/>
            <person name="Hilden K."/>
            <person name="Makela M.R."/>
            <person name="Grigoriev I."/>
            <person name="Riley R."/>
            <person name="Granchi Z."/>
        </authorList>
    </citation>
    <scope>NUCLEOTIDE SEQUENCE [LARGE SCALE GENOMIC DNA]</scope>
    <source>
        <strain evidence="2 3">CBS 132785</strain>
    </source>
</reference>
<organism evidence="2 3">
    <name type="scientific">Penicillium subrubescens</name>
    <dbReference type="NCBI Taxonomy" id="1316194"/>
    <lineage>
        <taxon>Eukaryota</taxon>
        <taxon>Fungi</taxon>
        <taxon>Dikarya</taxon>
        <taxon>Ascomycota</taxon>
        <taxon>Pezizomycotina</taxon>
        <taxon>Eurotiomycetes</taxon>
        <taxon>Eurotiomycetidae</taxon>
        <taxon>Eurotiales</taxon>
        <taxon>Aspergillaceae</taxon>
        <taxon>Penicillium</taxon>
    </lineage>
</organism>
<comment type="caution">
    <text evidence="2">The sequence shown here is derived from an EMBL/GenBank/DDBJ whole genome shotgun (WGS) entry which is preliminary data.</text>
</comment>
<name>A0A1Q5T160_9EURO</name>
<feature type="region of interest" description="Disordered" evidence="1">
    <location>
        <begin position="1"/>
        <end position="45"/>
    </location>
</feature>
<protein>
    <submittedName>
        <fullName evidence="2">Uncharacterized protein</fullName>
    </submittedName>
</protein>
<evidence type="ECO:0000256" key="1">
    <source>
        <dbReference type="SAM" id="MobiDB-lite"/>
    </source>
</evidence>
<evidence type="ECO:0000313" key="2">
    <source>
        <dbReference type="EMBL" id="OKO93973.1"/>
    </source>
</evidence>
<keyword evidence="3" id="KW-1185">Reference proteome</keyword>